<feature type="binding site" evidence="9">
    <location>
        <begin position="220"/>
        <end position="221"/>
    </location>
    <ligand>
        <name>substrate</name>
    </ligand>
</feature>
<keyword evidence="7 9" id="KW-0413">Isomerase</keyword>
<dbReference type="GO" id="GO:0009089">
    <property type="term" value="P:lysine biosynthetic process via diaminopimelate"/>
    <property type="evidence" value="ECO:0007669"/>
    <property type="project" value="UniProtKB-UniRule"/>
</dbReference>
<keyword evidence="4 9" id="KW-0963">Cytoplasm</keyword>
<feature type="binding site" evidence="9">
    <location>
        <position position="46"/>
    </location>
    <ligand>
        <name>substrate</name>
    </ligand>
</feature>
<dbReference type="PANTHER" id="PTHR31689:SF0">
    <property type="entry name" value="DIAMINOPIMELATE EPIMERASE"/>
    <property type="match status" value="1"/>
</dbReference>
<reference evidence="11 12" key="1">
    <citation type="submission" date="2018-07" db="EMBL/GenBank/DDBJ databases">
        <title>Pseudomonas laoshanensis sp. nov., isolated from soil.</title>
        <authorList>
            <person name="Sun J."/>
            <person name="Yu L."/>
            <person name="Wang M."/>
            <person name="Zhang C."/>
        </authorList>
    </citation>
    <scope>NUCLEOTIDE SEQUENCE [LARGE SCALE GENOMIC DNA]</scope>
    <source>
        <strain evidence="11 12">Y22</strain>
    </source>
</reference>
<dbReference type="GO" id="GO:0008837">
    <property type="term" value="F:diaminopimelate epimerase activity"/>
    <property type="evidence" value="ECO:0007669"/>
    <property type="project" value="UniProtKB-UniRule"/>
</dbReference>
<comment type="function">
    <text evidence="9">Catalyzes the stereoinversion of LL-2,6-diaminopimelate (L,L-DAP) to meso-diaminopimelate (meso-DAP), a precursor of L-lysine and an essential component of the bacterial peptidoglycan.</text>
</comment>
<dbReference type="PANTHER" id="PTHR31689">
    <property type="entry name" value="DIAMINOPIMELATE EPIMERASE, CHLOROPLASTIC"/>
    <property type="match status" value="1"/>
</dbReference>
<evidence type="ECO:0000256" key="6">
    <source>
        <dbReference type="ARBA" id="ARBA00023154"/>
    </source>
</evidence>
<comment type="pathway">
    <text evidence="1 9">Amino-acid biosynthesis; L-lysine biosynthesis via DAP pathway; DL-2,6-diaminopimelate from LL-2,6-diaminopimelate: step 1/1.</text>
</comment>
<dbReference type="PROSITE" id="PS01326">
    <property type="entry name" value="DAP_EPIMERASE"/>
    <property type="match status" value="1"/>
</dbReference>
<evidence type="ECO:0000256" key="1">
    <source>
        <dbReference type="ARBA" id="ARBA00005196"/>
    </source>
</evidence>
<feature type="active site" description="Proton donor" evidence="9">
    <location>
        <position position="75"/>
    </location>
</feature>
<feature type="binding site" evidence="9">
    <location>
        <begin position="76"/>
        <end position="77"/>
    </location>
    <ligand>
        <name>substrate</name>
    </ligand>
</feature>
<evidence type="ECO:0000313" key="12">
    <source>
        <dbReference type="Proteomes" id="UP000463138"/>
    </source>
</evidence>
<keyword evidence="5 9" id="KW-0028">Amino-acid biosynthesis</keyword>
<comment type="similarity">
    <text evidence="2 9">Belongs to the diaminopimelate epimerase family.</text>
</comment>
<dbReference type="FunFam" id="3.10.310.10:FF:000001">
    <property type="entry name" value="Diaminopimelate epimerase"/>
    <property type="match status" value="1"/>
</dbReference>
<keyword evidence="6 9" id="KW-0457">Lysine biosynthesis</keyword>
<comment type="caution">
    <text evidence="11">The sequence shown here is derived from an EMBL/GenBank/DDBJ whole genome shotgun (WGS) entry which is preliminary data.</text>
</comment>
<protein>
    <recommendedName>
        <fullName evidence="3 9">Diaminopimelate epimerase</fullName>
        <shortName evidence="9">DAP epimerase</shortName>
        <ecNumber evidence="3 9">5.1.1.7</ecNumber>
    </recommendedName>
    <alternativeName>
        <fullName evidence="9">PLP-independent amino acid racemase</fullName>
    </alternativeName>
</protein>
<evidence type="ECO:0000256" key="2">
    <source>
        <dbReference type="ARBA" id="ARBA00010219"/>
    </source>
</evidence>
<sequence length="276" mass="29921">MLLRFTKMHGLGNDFMVIDLVTQHAQLSAKLIRQWSDRHTGIGFDQLLVVEPPGNPDMDFRYRIFNADGGEVEQCGNGARCFARFVQDKRLTAKSEIHVETAGGPIILNVNADGQITVDMGAPRFSPAQIPFQADTEALTYTLEVGEQQLQISTVSMGNPHSVTLVDDLDSFPVASLGPLIEKHPRFDQGVNAGFMQLIDRHHARLRVYERGAGETLACGTGACAAAVAGIRLGHLVSPVSIQLPGGSLHIEWAGPGQPVMMTGPATRVYEGQIRV</sequence>
<dbReference type="SUPFAM" id="SSF54506">
    <property type="entry name" value="Diaminopimelate epimerase-like"/>
    <property type="match status" value="1"/>
</dbReference>
<name>A0A7V7GTV1_9GAMM</name>
<feature type="site" description="Could be important to modulate the pK values of the two catalytic cysteine residues" evidence="9">
    <location>
        <position position="161"/>
    </location>
</feature>
<dbReference type="NCBIfam" id="TIGR00652">
    <property type="entry name" value="DapF"/>
    <property type="match status" value="1"/>
</dbReference>
<comment type="catalytic activity">
    <reaction evidence="8 9">
        <text>(2S,6S)-2,6-diaminopimelate = meso-2,6-diaminopimelate</text>
        <dbReference type="Rhea" id="RHEA:15393"/>
        <dbReference type="ChEBI" id="CHEBI:57609"/>
        <dbReference type="ChEBI" id="CHEBI:57791"/>
        <dbReference type="EC" id="5.1.1.7"/>
    </reaction>
</comment>
<organism evidence="11 12">
    <name type="scientific">Halopseudomonas laoshanensis</name>
    <dbReference type="NCBI Taxonomy" id="2268758"/>
    <lineage>
        <taxon>Bacteria</taxon>
        <taxon>Pseudomonadati</taxon>
        <taxon>Pseudomonadota</taxon>
        <taxon>Gammaproteobacteria</taxon>
        <taxon>Pseudomonadales</taxon>
        <taxon>Pseudomonadaceae</taxon>
        <taxon>Halopseudomonas</taxon>
    </lineage>
</organism>
<dbReference type="InterPro" id="IPR001653">
    <property type="entry name" value="DAP_epimerase_DapF"/>
</dbReference>
<feature type="binding site" evidence="9">
    <location>
        <begin position="210"/>
        <end position="211"/>
    </location>
    <ligand>
        <name>substrate</name>
    </ligand>
</feature>
<dbReference type="OrthoDB" id="9805408at2"/>
<evidence type="ECO:0000256" key="4">
    <source>
        <dbReference type="ARBA" id="ARBA00022490"/>
    </source>
</evidence>
<feature type="binding site" evidence="9">
    <location>
        <position position="66"/>
    </location>
    <ligand>
        <name>substrate</name>
    </ligand>
</feature>
<dbReference type="Proteomes" id="UP000463138">
    <property type="component" value="Unassembled WGS sequence"/>
</dbReference>
<accession>A0A7V7GTV1</accession>
<evidence type="ECO:0000256" key="3">
    <source>
        <dbReference type="ARBA" id="ARBA00013080"/>
    </source>
</evidence>
<comment type="subunit">
    <text evidence="9">Homodimer.</text>
</comment>
<feature type="site" description="Important for dimerization" evidence="9">
    <location>
        <position position="270"/>
    </location>
</feature>
<dbReference type="Gene3D" id="3.10.310.10">
    <property type="entry name" value="Diaminopimelate Epimerase, Chain A, domain 1"/>
    <property type="match status" value="2"/>
</dbReference>
<feature type="active site" evidence="10">
    <location>
        <position position="75"/>
    </location>
</feature>
<feature type="binding site" evidence="9">
    <location>
        <position position="13"/>
    </location>
    <ligand>
        <name>substrate</name>
    </ligand>
</feature>
<dbReference type="AlphaFoldDB" id="A0A7V7GTV1"/>
<keyword evidence="12" id="KW-1185">Reference proteome</keyword>
<dbReference type="UniPathway" id="UPA00034">
    <property type="reaction ID" value="UER00025"/>
</dbReference>
<evidence type="ECO:0000256" key="9">
    <source>
        <dbReference type="HAMAP-Rule" id="MF_00197"/>
    </source>
</evidence>
<feature type="binding site" evidence="9">
    <location>
        <position position="192"/>
    </location>
    <ligand>
        <name>substrate</name>
    </ligand>
</feature>
<evidence type="ECO:0000313" key="11">
    <source>
        <dbReference type="EMBL" id="KAA0694261.1"/>
    </source>
</evidence>
<evidence type="ECO:0000256" key="10">
    <source>
        <dbReference type="PROSITE-ProRule" id="PRU10125"/>
    </source>
</evidence>
<dbReference type="RefSeq" id="WP_149333092.1">
    <property type="nucleotide sequence ID" value="NZ_QOVF01000003.1"/>
</dbReference>
<evidence type="ECO:0000256" key="8">
    <source>
        <dbReference type="ARBA" id="ARBA00051712"/>
    </source>
</evidence>
<dbReference type="Pfam" id="PF01678">
    <property type="entry name" value="DAP_epimerase"/>
    <property type="match status" value="2"/>
</dbReference>
<evidence type="ECO:0000256" key="5">
    <source>
        <dbReference type="ARBA" id="ARBA00022605"/>
    </source>
</evidence>
<dbReference type="EMBL" id="QOVF01000003">
    <property type="protein sequence ID" value="KAA0694261.1"/>
    <property type="molecule type" value="Genomic_DNA"/>
</dbReference>
<dbReference type="GO" id="GO:0005829">
    <property type="term" value="C:cytosol"/>
    <property type="evidence" value="ECO:0007669"/>
    <property type="project" value="TreeGrafter"/>
</dbReference>
<evidence type="ECO:0000256" key="7">
    <source>
        <dbReference type="ARBA" id="ARBA00023235"/>
    </source>
</evidence>
<proteinExistence type="inferred from homology"/>
<comment type="subcellular location">
    <subcellularLocation>
        <location evidence="9">Cytoplasm</location>
    </subcellularLocation>
</comment>
<feature type="active site" description="Proton acceptor" evidence="9">
    <location>
        <position position="219"/>
    </location>
</feature>
<dbReference type="HAMAP" id="MF_00197">
    <property type="entry name" value="DAP_epimerase"/>
    <property type="match status" value="1"/>
</dbReference>
<feature type="site" description="Could be important to modulate the pK values of the two catalytic cysteine residues" evidence="9">
    <location>
        <position position="210"/>
    </location>
</feature>
<feature type="binding site" evidence="9">
    <location>
        <position position="159"/>
    </location>
    <ligand>
        <name>substrate</name>
    </ligand>
</feature>
<gene>
    <name evidence="9" type="primary">dapF</name>
    <name evidence="11" type="ORF">DT594_13270</name>
</gene>
<dbReference type="InterPro" id="IPR018510">
    <property type="entry name" value="DAP_epimerase_AS"/>
</dbReference>
<dbReference type="EC" id="5.1.1.7" evidence="3 9"/>